<keyword evidence="4 5" id="KW-0720">Serine protease</keyword>
<evidence type="ECO:0000313" key="10">
    <source>
        <dbReference type="EMBL" id="SFF28459.1"/>
    </source>
</evidence>
<dbReference type="Pfam" id="PF05922">
    <property type="entry name" value="Inhibitor_I9"/>
    <property type="match status" value="1"/>
</dbReference>
<dbReference type="CDD" id="cd04077">
    <property type="entry name" value="Peptidases_S8_PCSK9_ProteinaseK_like"/>
    <property type="match status" value="1"/>
</dbReference>
<dbReference type="InterPro" id="IPR023828">
    <property type="entry name" value="Peptidase_S8_Ser-AS"/>
</dbReference>
<dbReference type="InterPro" id="IPR036852">
    <property type="entry name" value="Peptidase_S8/S53_dom_sf"/>
</dbReference>
<dbReference type="PROSITE" id="PS00136">
    <property type="entry name" value="SUBTILASE_ASP"/>
    <property type="match status" value="1"/>
</dbReference>
<proteinExistence type="inferred from homology"/>
<dbReference type="PANTHER" id="PTHR43806">
    <property type="entry name" value="PEPTIDASE S8"/>
    <property type="match status" value="1"/>
</dbReference>
<name>A0A1I2HFQ5_9ACTN</name>
<feature type="domain" description="Inhibitor I9" evidence="9">
    <location>
        <begin position="49"/>
        <end position="112"/>
    </location>
</feature>
<dbReference type="GO" id="GO:0004252">
    <property type="term" value="F:serine-type endopeptidase activity"/>
    <property type="evidence" value="ECO:0007669"/>
    <property type="project" value="UniProtKB-UniRule"/>
</dbReference>
<feature type="domain" description="Peptidase S8/S53" evidence="8">
    <location>
        <begin position="147"/>
        <end position="386"/>
    </location>
</feature>
<dbReference type="PROSITE" id="PS51892">
    <property type="entry name" value="SUBTILASE"/>
    <property type="match status" value="1"/>
</dbReference>
<dbReference type="Proteomes" id="UP000199645">
    <property type="component" value="Unassembled WGS sequence"/>
</dbReference>
<evidence type="ECO:0000256" key="6">
    <source>
        <dbReference type="RuleBase" id="RU003355"/>
    </source>
</evidence>
<dbReference type="GO" id="GO:0005615">
    <property type="term" value="C:extracellular space"/>
    <property type="evidence" value="ECO:0007669"/>
    <property type="project" value="TreeGrafter"/>
</dbReference>
<dbReference type="PANTHER" id="PTHR43806:SF11">
    <property type="entry name" value="CEREVISIN-RELATED"/>
    <property type="match status" value="1"/>
</dbReference>
<dbReference type="SUPFAM" id="SSF54897">
    <property type="entry name" value="Protease propeptides/inhibitors"/>
    <property type="match status" value="1"/>
</dbReference>
<dbReference type="GO" id="GO:0006508">
    <property type="term" value="P:proteolysis"/>
    <property type="evidence" value="ECO:0007669"/>
    <property type="project" value="UniProtKB-KW"/>
</dbReference>
<keyword evidence="2 5" id="KW-0645">Protease</keyword>
<evidence type="ECO:0000256" key="3">
    <source>
        <dbReference type="ARBA" id="ARBA00022801"/>
    </source>
</evidence>
<organism evidence="10 11">
    <name type="scientific">Actinoplanes philippinensis</name>
    <dbReference type="NCBI Taxonomy" id="35752"/>
    <lineage>
        <taxon>Bacteria</taxon>
        <taxon>Bacillati</taxon>
        <taxon>Actinomycetota</taxon>
        <taxon>Actinomycetes</taxon>
        <taxon>Micromonosporales</taxon>
        <taxon>Micromonosporaceae</taxon>
        <taxon>Actinoplanes</taxon>
    </lineage>
</organism>
<dbReference type="RefSeq" id="WP_239143986.1">
    <property type="nucleotide sequence ID" value="NZ_BOMT01000085.1"/>
</dbReference>
<dbReference type="PROSITE" id="PS00138">
    <property type="entry name" value="SUBTILASE_SER"/>
    <property type="match status" value="1"/>
</dbReference>
<evidence type="ECO:0000259" key="9">
    <source>
        <dbReference type="Pfam" id="PF05922"/>
    </source>
</evidence>
<evidence type="ECO:0000256" key="5">
    <source>
        <dbReference type="PROSITE-ProRule" id="PRU01240"/>
    </source>
</evidence>
<comment type="similarity">
    <text evidence="1 5 6">Belongs to the peptidase S8 family.</text>
</comment>
<dbReference type="InterPro" id="IPR010259">
    <property type="entry name" value="S8pro/Inhibitor_I9"/>
</dbReference>
<protein>
    <submittedName>
        <fullName evidence="10">Serine protease, subtilisin family</fullName>
    </submittedName>
</protein>
<accession>A0A1I2HFQ5</accession>
<dbReference type="Gene3D" id="3.40.50.200">
    <property type="entry name" value="Peptidase S8/S53 domain"/>
    <property type="match status" value="1"/>
</dbReference>
<dbReference type="InterPro" id="IPR022398">
    <property type="entry name" value="Peptidase_S8_His-AS"/>
</dbReference>
<dbReference type="InterPro" id="IPR037045">
    <property type="entry name" value="S8pro/Inhibitor_I9_sf"/>
</dbReference>
<feature type="signal peptide" evidence="7">
    <location>
        <begin position="1"/>
        <end position="30"/>
    </location>
</feature>
<feature type="active site" description="Charge relay system" evidence="5">
    <location>
        <position position="191"/>
    </location>
</feature>
<dbReference type="Pfam" id="PF00082">
    <property type="entry name" value="Peptidase_S8"/>
    <property type="match status" value="1"/>
</dbReference>
<reference evidence="10 11" key="1">
    <citation type="submission" date="2016-10" db="EMBL/GenBank/DDBJ databases">
        <authorList>
            <person name="de Groot N.N."/>
        </authorList>
    </citation>
    <scope>NUCLEOTIDE SEQUENCE [LARGE SCALE GENOMIC DNA]</scope>
    <source>
        <strain evidence="10 11">DSM 43019</strain>
    </source>
</reference>
<evidence type="ECO:0000256" key="1">
    <source>
        <dbReference type="ARBA" id="ARBA00011073"/>
    </source>
</evidence>
<dbReference type="InterPro" id="IPR000209">
    <property type="entry name" value="Peptidase_S8/S53_dom"/>
</dbReference>
<dbReference type="PROSITE" id="PS00137">
    <property type="entry name" value="SUBTILASE_HIS"/>
    <property type="match status" value="1"/>
</dbReference>
<dbReference type="InterPro" id="IPR050131">
    <property type="entry name" value="Peptidase_S8_subtilisin-like"/>
</dbReference>
<feature type="active site" description="Charge relay system" evidence="5">
    <location>
        <position position="156"/>
    </location>
</feature>
<dbReference type="EMBL" id="FONV01000008">
    <property type="protein sequence ID" value="SFF28459.1"/>
    <property type="molecule type" value="Genomic_DNA"/>
</dbReference>
<dbReference type="STRING" id="35752.SAMN05421541_108136"/>
<dbReference type="InterPro" id="IPR023827">
    <property type="entry name" value="Peptidase_S8_Asp-AS"/>
</dbReference>
<evidence type="ECO:0000259" key="8">
    <source>
        <dbReference type="Pfam" id="PF00082"/>
    </source>
</evidence>
<dbReference type="SUPFAM" id="SSF52743">
    <property type="entry name" value="Subtilisin-like"/>
    <property type="match status" value="1"/>
</dbReference>
<evidence type="ECO:0000256" key="2">
    <source>
        <dbReference type="ARBA" id="ARBA00022670"/>
    </source>
</evidence>
<dbReference type="PRINTS" id="PR00723">
    <property type="entry name" value="SUBTILISIN"/>
</dbReference>
<evidence type="ECO:0000313" key="11">
    <source>
        <dbReference type="Proteomes" id="UP000199645"/>
    </source>
</evidence>
<evidence type="ECO:0000256" key="4">
    <source>
        <dbReference type="ARBA" id="ARBA00022825"/>
    </source>
</evidence>
<dbReference type="InterPro" id="IPR015500">
    <property type="entry name" value="Peptidase_S8_subtilisin-rel"/>
</dbReference>
<dbReference type="Gene3D" id="3.30.70.80">
    <property type="entry name" value="Peptidase S8 propeptide/proteinase inhibitor I9"/>
    <property type="match status" value="1"/>
</dbReference>
<keyword evidence="3 5" id="KW-0378">Hydrolase</keyword>
<keyword evidence="11" id="KW-1185">Reference proteome</keyword>
<gene>
    <name evidence="10" type="ORF">SAMN05421541_108136</name>
</gene>
<dbReference type="AlphaFoldDB" id="A0A1I2HFQ5"/>
<evidence type="ECO:0000256" key="7">
    <source>
        <dbReference type="SAM" id="SignalP"/>
    </source>
</evidence>
<keyword evidence="7" id="KW-0732">Signal</keyword>
<sequence length="414" mass="42259">MGRRTRRLAGTMLAAAVAVTLTGAAGSAAAAPLTGPVHVPAAGAVKDRYIVTLKADAGPAALASDSVTDRYGGEVVHSYGTALHGFALRATETQARRLAADPRVARVEADAVAYGTTSRPYPLWNLDLVDQRSSVLDDMYSFPDSAGSGVTAYVMDTGIRTTHSQFGGRATIGVDTVQDGWNGQDCNVDGHGTHVAGTVGGATFGIASRVSLVSVRVLGCDNAGLYSEIIAGVDWITQNGVRPAVVNMSLGGSRSTALDTAVTNSINAGFTYVVAAGNWNANACDYSPAAVPGAITVAASNSIGERATGWGGTQSGSDYGTCVDLFAPGQEIRSAHNATDNATRVLKGTSMAAPHVAGAAALLLADQPTLTPAQVAAALTASATPGALRADTLLGSPNRLLYVEHPPVESLRRR</sequence>
<dbReference type="InterPro" id="IPR034193">
    <property type="entry name" value="PCSK9_ProteinaseK-like"/>
</dbReference>
<feature type="active site" description="Charge relay system" evidence="5">
    <location>
        <position position="350"/>
    </location>
</feature>
<feature type="chain" id="PRO_5011790238" evidence="7">
    <location>
        <begin position="31"/>
        <end position="414"/>
    </location>
</feature>
<dbReference type="FunFam" id="3.40.50.200:FF:000014">
    <property type="entry name" value="Proteinase K"/>
    <property type="match status" value="1"/>
</dbReference>